<name>A0A5M3XWA8_9ACTN</name>
<dbReference type="RefSeq" id="WP_174889938.1">
    <property type="nucleotide sequence ID" value="NZ_BAAAHM010000027.1"/>
</dbReference>
<protein>
    <recommendedName>
        <fullName evidence="3">FCS-type domain-containing protein</fullName>
    </recommendedName>
</protein>
<dbReference type="Proteomes" id="UP000377595">
    <property type="component" value="Unassembled WGS sequence"/>
</dbReference>
<dbReference type="AlphaFoldDB" id="A0A5M3XWA8"/>
<gene>
    <name evidence="1" type="ORF">Aple_081290</name>
</gene>
<sequence>MSAEDGGQRWTGDRVVVRLESRTCGWCGLTMPYSGRGRPREYCSKSCRNRAWEVRSALRRQQRDVAAGTATVGPVREVVREFVVDPVADRAGPARVPGTTVEWLTMLGARAEQLHGGELRHRHWDHRRLWRALSEVAAALGQAHPGGLEALERRR</sequence>
<proteinExistence type="predicted"/>
<evidence type="ECO:0008006" key="3">
    <source>
        <dbReference type="Google" id="ProtNLM"/>
    </source>
</evidence>
<organism evidence="1 2">
    <name type="scientific">Acrocarpospora pleiomorpha</name>
    <dbReference type="NCBI Taxonomy" id="90975"/>
    <lineage>
        <taxon>Bacteria</taxon>
        <taxon>Bacillati</taxon>
        <taxon>Actinomycetota</taxon>
        <taxon>Actinomycetes</taxon>
        <taxon>Streptosporangiales</taxon>
        <taxon>Streptosporangiaceae</taxon>
        <taxon>Acrocarpospora</taxon>
    </lineage>
</organism>
<comment type="caution">
    <text evidence="1">The sequence shown here is derived from an EMBL/GenBank/DDBJ whole genome shotgun (WGS) entry which is preliminary data.</text>
</comment>
<reference evidence="1 2" key="1">
    <citation type="submission" date="2019-10" db="EMBL/GenBank/DDBJ databases">
        <title>Whole genome shotgun sequence of Acrocarpospora pleiomorpha NBRC 16267.</title>
        <authorList>
            <person name="Ichikawa N."/>
            <person name="Kimura A."/>
            <person name="Kitahashi Y."/>
            <person name="Komaki H."/>
            <person name="Oguchi A."/>
        </authorList>
    </citation>
    <scope>NUCLEOTIDE SEQUENCE [LARGE SCALE GENOMIC DNA]</scope>
    <source>
        <strain evidence="1 2">NBRC 16267</strain>
    </source>
</reference>
<dbReference type="EMBL" id="BLAF01000064">
    <property type="protein sequence ID" value="GES25230.1"/>
    <property type="molecule type" value="Genomic_DNA"/>
</dbReference>
<evidence type="ECO:0000313" key="2">
    <source>
        <dbReference type="Proteomes" id="UP000377595"/>
    </source>
</evidence>
<accession>A0A5M3XWA8</accession>
<keyword evidence="2" id="KW-1185">Reference proteome</keyword>
<evidence type="ECO:0000313" key="1">
    <source>
        <dbReference type="EMBL" id="GES25230.1"/>
    </source>
</evidence>